<evidence type="ECO:0000313" key="2">
    <source>
        <dbReference type="EMBL" id="HDQ99167.1"/>
    </source>
</evidence>
<dbReference type="EMBL" id="DSBX01000102">
    <property type="protein sequence ID" value="HDQ99167.1"/>
    <property type="molecule type" value="Genomic_DNA"/>
</dbReference>
<dbReference type="AlphaFoldDB" id="A0A7V0T4R6"/>
<feature type="signal peptide" evidence="1">
    <location>
        <begin position="1"/>
        <end position="22"/>
    </location>
</feature>
<name>A0A7V0T4R6_UNCW3</name>
<evidence type="ECO:0008006" key="3">
    <source>
        <dbReference type="Google" id="ProtNLM"/>
    </source>
</evidence>
<feature type="chain" id="PRO_5030740572" description="T9SS type A sorting domain-containing protein" evidence="1">
    <location>
        <begin position="23"/>
        <end position="341"/>
    </location>
</feature>
<keyword evidence="1" id="KW-0732">Signal</keyword>
<accession>A0A7V0T4R6</accession>
<protein>
    <recommendedName>
        <fullName evidence="3">T9SS type A sorting domain-containing protein</fullName>
    </recommendedName>
</protein>
<gene>
    <name evidence="2" type="ORF">ENN51_02625</name>
</gene>
<proteinExistence type="predicted"/>
<reference evidence="2" key="1">
    <citation type="journal article" date="2020" name="mSystems">
        <title>Genome- and Community-Level Interaction Insights into Carbon Utilization and Element Cycling Functions of Hydrothermarchaeota in Hydrothermal Sediment.</title>
        <authorList>
            <person name="Zhou Z."/>
            <person name="Liu Y."/>
            <person name="Xu W."/>
            <person name="Pan J."/>
            <person name="Luo Z.H."/>
            <person name="Li M."/>
        </authorList>
    </citation>
    <scope>NUCLEOTIDE SEQUENCE [LARGE SCALE GENOMIC DNA]</scope>
    <source>
        <strain evidence="2">SpSt-1182</strain>
    </source>
</reference>
<comment type="caution">
    <text evidence="2">The sequence shown here is derived from an EMBL/GenBank/DDBJ whole genome shotgun (WGS) entry which is preliminary data.</text>
</comment>
<dbReference type="Proteomes" id="UP000885672">
    <property type="component" value="Unassembled WGS sequence"/>
</dbReference>
<evidence type="ECO:0000256" key="1">
    <source>
        <dbReference type="SAM" id="SignalP"/>
    </source>
</evidence>
<organism evidence="2">
    <name type="scientific">candidate division WOR-3 bacterium</name>
    <dbReference type="NCBI Taxonomy" id="2052148"/>
    <lineage>
        <taxon>Bacteria</taxon>
        <taxon>Bacteria division WOR-3</taxon>
    </lineage>
</organism>
<sequence>MHRKVLQYVGLTLLVLSAVAGAQTTIPWNRIPSAVGTVLEFKRNDIFEPAPVQVGNPGGPHTWTFDTTFAGFRFASHIVDKDETPFGAEFPDANLATRGDDSEPVVAYTFSNLSQQAYDMLGIGMTTTSDTVSVRYDSSLKWVALPLAMGASWRSASSYRIDYDPGSFSVFIEQSSPRVDAHGTAVLPFGSFSCLRVTSVDTMITLHTIGGVPEPPDTFFHRMYWWWAPDLGMIVSATGPDGDTALIFTESDNYNVMVAAPSGAVAERPRRPALGTLRIPSPFTGRTTVPGRTQELFELYDVSGKLVARQQGDAIGRGLPTGIYTVRSGAGHSARVVKLGL</sequence>